<proteinExistence type="predicted"/>
<dbReference type="Proteomes" id="UP001060215">
    <property type="component" value="Chromosome 1"/>
</dbReference>
<accession>A0ACC0IXY0</accession>
<name>A0ACC0IXY0_9ERIC</name>
<keyword evidence="2" id="KW-1185">Reference proteome</keyword>
<organism evidence="1 2">
    <name type="scientific">Camellia lanceoleosa</name>
    <dbReference type="NCBI Taxonomy" id="1840588"/>
    <lineage>
        <taxon>Eukaryota</taxon>
        <taxon>Viridiplantae</taxon>
        <taxon>Streptophyta</taxon>
        <taxon>Embryophyta</taxon>
        <taxon>Tracheophyta</taxon>
        <taxon>Spermatophyta</taxon>
        <taxon>Magnoliopsida</taxon>
        <taxon>eudicotyledons</taxon>
        <taxon>Gunneridae</taxon>
        <taxon>Pentapetalae</taxon>
        <taxon>asterids</taxon>
        <taxon>Ericales</taxon>
        <taxon>Theaceae</taxon>
        <taxon>Camellia</taxon>
    </lineage>
</organism>
<evidence type="ECO:0000313" key="1">
    <source>
        <dbReference type="EMBL" id="KAI8030061.1"/>
    </source>
</evidence>
<dbReference type="EMBL" id="CM045758">
    <property type="protein sequence ID" value="KAI8030061.1"/>
    <property type="molecule type" value="Genomic_DNA"/>
</dbReference>
<evidence type="ECO:0000313" key="2">
    <source>
        <dbReference type="Proteomes" id="UP001060215"/>
    </source>
</evidence>
<comment type="caution">
    <text evidence="1">The sequence shown here is derived from an EMBL/GenBank/DDBJ whole genome shotgun (WGS) entry which is preliminary data.</text>
</comment>
<protein>
    <submittedName>
        <fullName evidence="1">Uncharacterized protein</fullName>
    </submittedName>
</protein>
<gene>
    <name evidence="1" type="ORF">LOK49_LG01G00235</name>
</gene>
<sequence>MINHLVLSSSMVTTSPVLHSSQILTSDSNGATEFLKNISGVRLATTAATLAASAPPSVWWGRSAAEVVAGDDDGVLGFDLVGVHESDWVGGEETN</sequence>
<reference evidence="1 2" key="1">
    <citation type="journal article" date="2022" name="Plant J.">
        <title>Chromosome-level genome of Camellia lanceoleosa provides a valuable resource for understanding genome evolution and self-incompatibility.</title>
        <authorList>
            <person name="Gong W."/>
            <person name="Xiao S."/>
            <person name="Wang L."/>
            <person name="Liao Z."/>
            <person name="Chang Y."/>
            <person name="Mo W."/>
            <person name="Hu G."/>
            <person name="Li W."/>
            <person name="Zhao G."/>
            <person name="Zhu H."/>
            <person name="Hu X."/>
            <person name="Ji K."/>
            <person name="Xiang X."/>
            <person name="Song Q."/>
            <person name="Yuan D."/>
            <person name="Jin S."/>
            <person name="Zhang L."/>
        </authorList>
    </citation>
    <scope>NUCLEOTIDE SEQUENCE [LARGE SCALE GENOMIC DNA]</scope>
    <source>
        <strain evidence="1">SQ_2022a</strain>
    </source>
</reference>